<dbReference type="EMBL" id="QDDL01000015">
    <property type="protein sequence ID" value="PVZ63565.1"/>
    <property type="molecule type" value="Genomic_DNA"/>
</dbReference>
<evidence type="ECO:0000313" key="1">
    <source>
        <dbReference type="EMBL" id="PVZ63565.1"/>
    </source>
</evidence>
<sequence>MPLALFLVLLLPVLGIYQSLVASTATPPWHNQTAMLNTSETPLIALDVLSRTNSQPDLKIKVFRNQKVSLSMGLSDKQLHAYQLRMDKQEYRQLIQQTVQRQLEHSPLNCQLENSQDGRTYRLRWLTASDAEAVGNVTAGISELAQLNHQDSLAKQQVASCAINQKDDFFVRQIMQQLLDNDHWRPVS</sequence>
<proteinExistence type="predicted"/>
<reference evidence="1 2" key="1">
    <citation type="submission" date="2018-04" db="EMBL/GenBank/DDBJ databases">
        <title>Thalassorhabdus spongiae gen. nov., sp. nov., isolated from a marine sponge in South-West Iceland.</title>
        <authorList>
            <person name="Knobloch S."/>
            <person name="Daussin A."/>
            <person name="Johannsson R."/>
            <person name="Marteinsson V.T."/>
        </authorList>
    </citation>
    <scope>NUCLEOTIDE SEQUENCE [LARGE SCALE GENOMIC DNA]</scope>
    <source>
        <strain evidence="1 2">Hp12</strain>
    </source>
</reference>
<keyword evidence="2" id="KW-1185">Reference proteome</keyword>
<comment type="caution">
    <text evidence="1">The sequence shown here is derived from an EMBL/GenBank/DDBJ whole genome shotgun (WGS) entry which is preliminary data.</text>
</comment>
<dbReference type="Proteomes" id="UP000244906">
    <property type="component" value="Unassembled WGS sequence"/>
</dbReference>
<evidence type="ECO:0000313" key="2">
    <source>
        <dbReference type="Proteomes" id="UP000244906"/>
    </source>
</evidence>
<dbReference type="AlphaFoldDB" id="A0A2V1GV28"/>
<organism evidence="1 2">
    <name type="scientific">Pelagibaculum spongiae</name>
    <dbReference type="NCBI Taxonomy" id="2080658"/>
    <lineage>
        <taxon>Bacteria</taxon>
        <taxon>Pseudomonadati</taxon>
        <taxon>Pseudomonadota</taxon>
        <taxon>Gammaproteobacteria</taxon>
        <taxon>Oceanospirillales</taxon>
        <taxon>Pelagibaculum</taxon>
    </lineage>
</organism>
<gene>
    <name evidence="1" type="ORF">DC094_21010</name>
</gene>
<protein>
    <submittedName>
        <fullName evidence="1">Uncharacterized protein</fullName>
    </submittedName>
</protein>
<accession>A0A2V1GV28</accession>
<name>A0A2V1GV28_9GAMM</name>
<dbReference type="RefSeq" id="WP_116689083.1">
    <property type="nucleotide sequence ID" value="NZ_CAWNYD010000015.1"/>
</dbReference>